<protein>
    <recommendedName>
        <fullName evidence="1">Reverse transcriptase domain-containing protein</fullName>
    </recommendedName>
</protein>
<feature type="domain" description="Reverse transcriptase" evidence="1">
    <location>
        <begin position="7"/>
        <end position="89"/>
    </location>
</feature>
<proteinExistence type="predicted"/>
<dbReference type="AlphaFoldDB" id="A0AAD9K3A4"/>
<evidence type="ECO:0000313" key="2">
    <source>
        <dbReference type="EMBL" id="KAK2164131.1"/>
    </source>
</evidence>
<reference evidence="2" key="1">
    <citation type="journal article" date="2023" name="Mol. Biol. Evol.">
        <title>Third-Generation Sequencing Reveals the Adaptive Role of the Epigenome in Three Deep-Sea Polychaetes.</title>
        <authorList>
            <person name="Perez M."/>
            <person name="Aroh O."/>
            <person name="Sun Y."/>
            <person name="Lan Y."/>
            <person name="Juniper S.K."/>
            <person name="Young C.R."/>
            <person name="Angers B."/>
            <person name="Qian P.Y."/>
        </authorList>
    </citation>
    <scope>NUCLEOTIDE SEQUENCE</scope>
    <source>
        <strain evidence="2">P08H-3</strain>
    </source>
</reference>
<accession>A0AAD9K3A4</accession>
<evidence type="ECO:0000259" key="1">
    <source>
        <dbReference type="Pfam" id="PF00078"/>
    </source>
</evidence>
<comment type="caution">
    <text evidence="2">The sequence shown here is derived from an EMBL/GenBank/DDBJ whole genome shotgun (WGS) entry which is preliminary data.</text>
</comment>
<dbReference type="PANTHER" id="PTHR33332">
    <property type="entry name" value="REVERSE TRANSCRIPTASE DOMAIN-CONTAINING PROTEIN"/>
    <property type="match status" value="1"/>
</dbReference>
<dbReference type="InterPro" id="IPR000477">
    <property type="entry name" value="RT_dom"/>
</dbReference>
<gene>
    <name evidence="2" type="ORF">LSH36_68g05040</name>
</gene>
<sequence length="101" mass="11277">MGVVNSSLSSRLEVLSGIPQVSVLGPILFVLFINDLPDIVQSTAHIFADDTKVYRKVLTDQDCIELQADLTRLVECSKKWQMKFNADKCIKSPAPRSQQQV</sequence>
<evidence type="ECO:0000313" key="3">
    <source>
        <dbReference type="Proteomes" id="UP001208570"/>
    </source>
</evidence>
<dbReference type="EMBL" id="JAODUP010000068">
    <property type="protein sequence ID" value="KAK2164131.1"/>
    <property type="molecule type" value="Genomic_DNA"/>
</dbReference>
<keyword evidence="3" id="KW-1185">Reference proteome</keyword>
<organism evidence="2 3">
    <name type="scientific">Paralvinella palmiformis</name>
    <dbReference type="NCBI Taxonomy" id="53620"/>
    <lineage>
        <taxon>Eukaryota</taxon>
        <taxon>Metazoa</taxon>
        <taxon>Spiralia</taxon>
        <taxon>Lophotrochozoa</taxon>
        <taxon>Annelida</taxon>
        <taxon>Polychaeta</taxon>
        <taxon>Sedentaria</taxon>
        <taxon>Canalipalpata</taxon>
        <taxon>Terebellida</taxon>
        <taxon>Terebelliformia</taxon>
        <taxon>Alvinellidae</taxon>
        <taxon>Paralvinella</taxon>
    </lineage>
</organism>
<dbReference type="Pfam" id="PF00078">
    <property type="entry name" value="RVT_1"/>
    <property type="match status" value="1"/>
</dbReference>
<name>A0AAD9K3A4_9ANNE</name>
<dbReference type="Proteomes" id="UP001208570">
    <property type="component" value="Unassembled WGS sequence"/>
</dbReference>